<dbReference type="OMA" id="YPAFHSA"/>
<name>A0A1C7LRV4_GRIFR</name>
<dbReference type="InterPro" id="IPR046522">
    <property type="entry name" value="DUF6699"/>
</dbReference>
<reference evidence="2 3" key="1">
    <citation type="submission" date="2016-03" db="EMBL/GenBank/DDBJ databases">
        <title>Whole genome sequencing of Grifola frondosa 9006-11.</title>
        <authorList>
            <person name="Min B."/>
            <person name="Park H."/>
            <person name="Kim J.-G."/>
            <person name="Cho H."/>
            <person name="Oh Y.-L."/>
            <person name="Kong W.-S."/>
            <person name="Choi I.-G."/>
        </authorList>
    </citation>
    <scope>NUCLEOTIDE SEQUENCE [LARGE SCALE GENOMIC DNA]</scope>
    <source>
        <strain evidence="2 3">9006-11</strain>
    </source>
</reference>
<evidence type="ECO:0000313" key="2">
    <source>
        <dbReference type="EMBL" id="OBZ65524.1"/>
    </source>
</evidence>
<evidence type="ECO:0000259" key="1">
    <source>
        <dbReference type="Pfam" id="PF20415"/>
    </source>
</evidence>
<dbReference type="Pfam" id="PF20415">
    <property type="entry name" value="DUF6699"/>
    <property type="match status" value="1"/>
</dbReference>
<feature type="domain" description="DUF6699" evidence="1">
    <location>
        <begin position="26"/>
        <end position="169"/>
    </location>
</feature>
<protein>
    <recommendedName>
        <fullName evidence="1">DUF6699 domain-containing protein</fullName>
    </recommendedName>
</protein>
<sequence length="195" mass="22335">MPPPRSVQVWLDPILARPEGSAFPPLIWDLMVHPNNIRLGSATGFSRAQVLSKPDLERYAAAYVDNGAHVPLRTITLRLHQLPRDIEIVPTTLPYVTVRDVLYELYRTLRISVERGEYRDLPRREREALQDAFRARLARVVDPFARAEDERYGIRRIDFLGDRRVFLGLLPAVGHDIPYGKRAGEAFMVDVVRAL</sequence>
<gene>
    <name evidence="2" type="ORF">A0H81_14394</name>
</gene>
<dbReference type="Proteomes" id="UP000092993">
    <property type="component" value="Unassembled WGS sequence"/>
</dbReference>
<proteinExistence type="predicted"/>
<accession>A0A1C7LRV4</accession>
<organism evidence="2 3">
    <name type="scientific">Grifola frondosa</name>
    <name type="common">Maitake</name>
    <name type="synonym">Polyporus frondosus</name>
    <dbReference type="NCBI Taxonomy" id="5627"/>
    <lineage>
        <taxon>Eukaryota</taxon>
        <taxon>Fungi</taxon>
        <taxon>Dikarya</taxon>
        <taxon>Basidiomycota</taxon>
        <taxon>Agaricomycotina</taxon>
        <taxon>Agaricomycetes</taxon>
        <taxon>Polyporales</taxon>
        <taxon>Grifolaceae</taxon>
        <taxon>Grifola</taxon>
    </lineage>
</organism>
<evidence type="ECO:0000313" key="3">
    <source>
        <dbReference type="Proteomes" id="UP000092993"/>
    </source>
</evidence>
<dbReference type="AlphaFoldDB" id="A0A1C7LRV4"/>
<dbReference type="EMBL" id="LUGG01000043">
    <property type="protein sequence ID" value="OBZ65524.1"/>
    <property type="molecule type" value="Genomic_DNA"/>
</dbReference>
<dbReference type="OrthoDB" id="3144234at2759"/>
<comment type="caution">
    <text evidence="2">The sequence shown here is derived from an EMBL/GenBank/DDBJ whole genome shotgun (WGS) entry which is preliminary data.</text>
</comment>
<keyword evidence="3" id="KW-1185">Reference proteome</keyword>